<comment type="similarity">
    <text evidence="2 8">Belongs to the MreD family.</text>
</comment>
<evidence type="ECO:0000256" key="3">
    <source>
        <dbReference type="ARBA" id="ARBA00022475"/>
    </source>
</evidence>
<dbReference type="EMBL" id="JACHHX010000003">
    <property type="protein sequence ID" value="MBB5014637.1"/>
    <property type="molecule type" value="Genomic_DNA"/>
</dbReference>
<feature type="transmembrane region" description="Helical" evidence="9">
    <location>
        <begin position="131"/>
        <end position="151"/>
    </location>
</feature>
<dbReference type="InterPro" id="IPR026034">
    <property type="entry name" value="MreD_proteobac"/>
</dbReference>
<keyword evidence="7 8" id="KW-0472">Membrane</keyword>
<evidence type="ECO:0000313" key="11">
    <source>
        <dbReference type="Proteomes" id="UP000519004"/>
    </source>
</evidence>
<keyword evidence="4 9" id="KW-0812">Transmembrane</keyword>
<dbReference type="AlphaFoldDB" id="A0A7W7V7E4"/>
<comment type="subcellular location">
    <subcellularLocation>
        <location evidence="8">Cell inner membrane</location>
    </subcellularLocation>
    <subcellularLocation>
        <location evidence="1">Cell membrane</location>
        <topology evidence="1">Multi-pass membrane protein</topology>
    </subcellularLocation>
</comment>
<evidence type="ECO:0000256" key="8">
    <source>
        <dbReference type="PIRNR" id="PIRNR018472"/>
    </source>
</evidence>
<dbReference type="GO" id="GO:0008360">
    <property type="term" value="P:regulation of cell shape"/>
    <property type="evidence" value="ECO:0007669"/>
    <property type="project" value="UniProtKB-UniRule"/>
</dbReference>
<dbReference type="NCBIfam" id="TIGR03426">
    <property type="entry name" value="shape_MreD"/>
    <property type="match status" value="1"/>
</dbReference>
<name>A0A7W7V7E4_9GAMM</name>
<keyword evidence="3 8" id="KW-1003">Cell membrane</keyword>
<dbReference type="PIRSF" id="PIRSF018472">
    <property type="entry name" value="MreD_proteobac"/>
    <property type="match status" value="1"/>
</dbReference>
<evidence type="ECO:0000256" key="9">
    <source>
        <dbReference type="SAM" id="Phobius"/>
    </source>
</evidence>
<comment type="function">
    <text evidence="8">Involved in formation of the rod shape of the cell. May also contribute to regulation of formation of penicillin-binding proteins.</text>
</comment>
<sequence>MSRLRGSGILFYGSLGLAVLLGLMPMPELLAPFKPYWLGLVLIYWLLEAPERAGLGMAFGIGLVADLVFGTLFGEQALRLVMLAFIVQRFRPRLRFFPLWQQASAVFALLLNDRVIAAAVRLFSGETLPPLAFWLSPLTALLLWPWLFLLLDELRLRGRARES</sequence>
<evidence type="ECO:0000256" key="5">
    <source>
        <dbReference type="ARBA" id="ARBA00022960"/>
    </source>
</evidence>
<organism evidence="10 11">
    <name type="scientific">Rehaibacterium terrae</name>
    <dbReference type="NCBI Taxonomy" id="1341696"/>
    <lineage>
        <taxon>Bacteria</taxon>
        <taxon>Pseudomonadati</taxon>
        <taxon>Pseudomonadota</taxon>
        <taxon>Gammaproteobacteria</taxon>
        <taxon>Lysobacterales</taxon>
        <taxon>Lysobacteraceae</taxon>
        <taxon>Rehaibacterium</taxon>
    </lineage>
</organism>
<keyword evidence="6 9" id="KW-1133">Transmembrane helix</keyword>
<feature type="transmembrane region" description="Helical" evidence="9">
    <location>
        <begin position="53"/>
        <end position="73"/>
    </location>
</feature>
<feature type="transmembrane region" description="Helical" evidence="9">
    <location>
        <begin position="6"/>
        <end position="24"/>
    </location>
</feature>
<reference evidence="10 11" key="1">
    <citation type="submission" date="2020-08" db="EMBL/GenBank/DDBJ databases">
        <title>Genomic Encyclopedia of Type Strains, Phase IV (KMG-IV): sequencing the most valuable type-strain genomes for metagenomic binning, comparative biology and taxonomic classification.</title>
        <authorList>
            <person name="Goeker M."/>
        </authorList>
    </citation>
    <scope>NUCLEOTIDE SEQUENCE [LARGE SCALE GENOMIC DNA]</scope>
    <source>
        <strain evidence="10 11">DSM 25897</strain>
    </source>
</reference>
<dbReference type="InterPro" id="IPR007227">
    <property type="entry name" value="Cell_shape_determining_MreD"/>
</dbReference>
<accession>A0A7W7V7E4</accession>
<keyword evidence="11" id="KW-1185">Reference proteome</keyword>
<dbReference type="PANTHER" id="PTHR37484:SF1">
    <property type="entry name" value="ROD SHAPE-DETERMINING PROTEIN MRED"/>
    <property type="match status" value="1"/>
</dbReference>
<feature type="transmembrane region" description="Helical" evidence="9">
    <location>
        <begin position="94"/>
        <end position="111"/>
    </location>
</feature>
<proteinExistence type="inferred from homology"/>
<dbReference type="PANTHER" id="PTHR37484">
    <property type="entry name" value="ROD SHAPE-DETERMINING PROTEIN MRED"/>
    <property type="match status" value="1"/>
</dbReference>
<gene>
    <name evidence="10" type="ORF">HNQ58_000513</name>
</gene>
<evidence type="ECO:0000256" key="4">
    <source>
        <dbReference type="ARBA" id="ARBA00022692"/>
    </source>
</evidence>
<protein>
    <recommendedName>
        <fullName evidence="8">Rod shape-determining protein MreD</fullName>
    </recommendedName>
</protein>
<dbReference type="RefSeq" id="WP_183947225.1">
    <property type="nucleotide sequence ID" value="NZ_JACHHX010000003.1"/>
</dbReference>
<evidence type="ECO:0000256" key="6">
    <source>
        <dbReference type="ARBA" id="ARBA00022989"/>
    </source>
</evidence>
<evidence type="ECO:0000313" key="10">
    <source>
        <dbReference type="EMBL" id="MBB5014637.1"/>
    </source>
</evidence>
<dbReference type="GO" id="GO:0005886">
    <property type="term" value="C:plasma membrane"/>
    <property type="evidence" value="ECO:0007669"/>
    <property type="project" value="UniProtKB-SubCell"/>
</dbReference>
<evidence type="ECO:0000256" key="1">
    <source>
        <dbReference type="ARBA" id="ARBA00004651"/>
    </source>
</evidence>
<dbReference type="Pfam" id="PF04093">
    <property type="entry name" value="MreD"/>
    <property type="match status" value="1"/>
</dbReference>
<dbReference type="Proteomes" id="UP000519004">
    <property type="component" value="Unassembled WGS sequence"/>
</dbReference>
<comment type="caution">
    <text evidence="10">The sequence shown here is derived from an EMBL/GenBank/DDBJ whole genome shotgun (WGS) entry which is preliminary data.</text>
</comment>
<keyword evidence="8" id="KW-0997">Cell inner membrane</keyword>
<evidence type="ECO:0000256" key="2">
    <source>
        <dbReference type="ARBA" id="ARBA00007776"/>
    </source>
</evidence>
<evidence type="ECO:0000256" key="7">
    <source>
        <dbReference type="ARBA" id="ARBA00023136"/>
    </source>
</evidence>
<keyword evidence="5 8" id="KW-0133">Cell shape</keyword>